<reference evidence="1 2" key="1">
    <citation type="submission" date="2019-01" db="EMBL/GenBank/DDBJ databases">
        <title>Coherence of Microcystis species and biogeography revealed through population genomics.</title>
        <authorList>
            <person name="Perez-Carrascal O.M."/>
            <person name="Terrat Y."/>
            <person name="Giani A."/>
            <person name="Fortin N."/>
            <person name="Tromas N."/>
            <person name="Shapiro B.J."/>
        </authorList>
    </citation>
    <scope>NUCLEOTIDE SEQUENCE [LARGE SCALE GENOMIC DNA]</scope>
    <source>
        <strain evidence="1">Ma_QC_Ch_20071001_S25D</strain>
    </source>
</reference>
<name>A0A552G316_MICAE</name>
<evidence type="ECO:0000313" key="1">
    <source>
        <dbReference type="EMBL" id="TRU53389.1"/>
    </source>
</evidence>
<sequence>TPTAKLHVNGGNAVISGKVGIGTTNPNIHLAIGDNDTGLHLEDSQNLSLMVKGKQRVAMPDGKPVVISGGLAVGLNSTPIERILCGKVVVRDDIKPVNQGVDRGLIGEPDGIALYGNDILAGFYLSTGEFVINFKVAFNAEQAIVMLTSLDGECTVHLLSISPFRVITRDAKTQKLKNASFNFVIILPTSSDRKLFYWPSSFFYSRQ</sequence>
<dbReference type="EMBL" id="SFBE01000066">
    <property type="protein sequence ID" value="TRU53389.1"/>
    <property type="molecule type" value="Genomic_DNA"/>
</dbReference>
<dbReference type="AlphaFoldDB" id="A0A552G316"/>
<feature type="non-terminal residue" evidence="1">
    <location>
        <position position="1"/>
    </location>
</feature>
<evidence type="ECO:0000313" key="2">
    <source>
        <dbReference type="Proteomes" id="UP000316958"/>
    </source>
</evidence>
<accession>A0A552G316</accession>
<gene>
    <name evidence="1" type="ORF">EWV57_03665</name>
</gene>
<proteinExistence type="predicted"/>
<protein>
    <submittedName>
        <fullName evidence="1">Uncharacterized protein</fullName>
    </submittedName>
</protein>
<organism evidence="1 2">
    <name type="scientific">Microcystis aeruginosa Ma_QC_Ch_20071001_S25D</name>
    <dbReference type="NCBI Taxonomy" id="2486250"/>
    <lineage>
        <taxon>Bacteria</taxon>
        <taxon>Bacillati</taxon>
        <taxon>Cyanobacteriota</taxon>
        <taxon>Cyanophyceae</taxon>
        <taxon>Oscillatoriophycideae</taxon>
        <taxon>Chroococcales</taxon>
        <taxon>Microcystaceae</taxon>
        <taxon>Microcystis</taxon>
    </lineage>
</organism>
<comment type="caution">
    <text evidence="1">The sequence shown here is derived from an EMBL/GenBank/DDBJ whole genome shotgun (WGS) entry which is preliminary data.</text>
</comment>
<dbReference type="Proteomes" id="UP000316958">
    <property type="component" value="Unassembled WGS sequence"/>
</dbReference>